<keyword evidence="1" id="KW-1003">Cell membrane</keyword>
<dbReference type="EMBL" id="JACKWY010000002">
    <property type="protein sequence ID" value="MBB6714014.1"/>
    <property type="molecule type" value="Genomic_DNA"/>
</dbReference>
<protein>
    <submittedName>
        <fullName evidence="9 10">Accessory gene regulator B</fullName>
    </submittedName>
</protein>
<evidence type="ECO:0000256" key="3">
    <source>
        <dbReference type="ARBA" id="ARBA00022670"/>
    </source>
</evidence>
<name>A0A1H0LEJ4_9CLOT</name>
<evidence type="ECO:0000256" key="6">
    <source>
        <dbReference type="ARBA" id="ARBA00022989"/>
    </source>
</evidence>
<feature type="transmembrane region" description="Helical" evidence="8">
    <location>
        <begin position="104"/>
        <end position="122"/>
    </location>
</feature>
<evidence type="ECO:0000313" key="10">
    <source>
        <dbReference type="EMBL" id="SDO66421.1"/>
    </source>
</evidence>
<keyword evidence="6 8" id="KW-1133">Transmembrane helix</keyword>
<keyword evidence="2" id="KW-0673">Quorum sensing</keyword>
<dbReference type="GO" id="GO:0009372">
    <property type="term" value="P:quorum sensing"/>
    <property type="evidence" value="ECO:0007669"/>
    <property type="project" value="UniProtKB-KW"/>
</dbReference>
<evidence type="ECO:0000313" key="9">
    <source>
        <dbReference type="EMBL" id="MBB6714014.1"/>
    </source>
</evidence>
<gene>
    <name evidence="9" type="ORF">H7E68_04595</name>
    <name evidence="10" type="ORF">SAMN04488529_10171</name>
</gene>
<evidence type="ECO:0000313" key="11">
    <source>
        <dbReference type="Proteomes" id="UP000198597"/>
    </source>
</evidence>
<feature type="transmembrane region" description="Helical" evidence="8">
    <location>
        <begin position="143"/>
        <end position="161"/>
    </location>
</feature>
<accession>A0A1H0LEJ4</accession>
<evidence type="ECO:0000256" key="4">
    <source>
        <dbReference type="ARBA" id="ARBA00022692"/>
    </source>
</evidence>
<dbReference type="SMART" id="SM00793">
    <property type="entry name" value="AgrB"/>
    <property type="match status" value="1"/>
</dbReference>
<evidence type="ECO:0000313" key="12">
    <source>
        <dbReference type="Proteomes" id="UP000585258"/>
    </source>
</evidence>
<dbReference type="OrthoDB" id="1910345at2"/>
<dbReference type="Proteomes" id="UP000198597">
    <property type="component" value="Unassembled WGS sequence"/>
</dbReference>
<keyword evidence="11" id="KW-1185">Reference proteome</keyword>
<keyword evidence="5" id="KW-0378">Hydrolase</keyword>
<keyword evidence="4 8" id="KW-0812">Transmembrane</keyword>
<organism evidence="10 11">
    <name type="scientific">Clostridium gasigenes</name>
    <dbReference type="NCBI Taxonomy" id="94869"/>
    <lineage>
        <taxon>Bacteria</taxon>
        <taxon>Bacillati</taxon>
        <taxon>Bacillota</taxon>
        <taxon>Clostridia</taxon>
        <taxon>Eubacteriales</taxon>
        <taxon>Clostridiaceae</taxon>
        <taxon>Clostridium</taxon>
    </lineage>
</organism>
<dbReference type="GO" id="GO:0006508">
    <property type="term" value="P:proteolysis"/>
    <property type="evidence" value="ECO:0007669"/>
    <property type="project" value="UniProtKB-KW"/>
</dbReference>
<reference evidence="10 11" key="1">
    <citation type="submission" date="2016-10" db="EMBL/GenBank/DDBJ databases">
        <authorList>
            <person name="de Groot N.N."/>
        </authorList>
    </citation>
    <scope>NUCLEOTIDE SEQUENCE [LARGE SCALE GENOMIC DNA]</scope>
    <source>
        <strain evidence="10 11">DSM 12272</strain>
    </source>
</reference>
<evidence type="ECO:0000256" key="1">
    <source>
        <dbReference type="ARBA" id="ARBA00022475"/>
    </source>
</evidence>
<dbReference type="STRING" id="94869.SAMN04488529_10171"/>
<dbReference type="EMBL" id="FNJM01000001">
    <property type="protein sequence ID" value="SDO66421.1"/>
    <property type="molecule type" value="Genomic_DNA"/>
</dbReference>
<reference evidence="9 12" key="2">
    <citation type="submission" date="2020-08" db="EMBL/GenBank/DDBJ databases">
        <title>Clostridia isolated from Swiss meat.</title>
        <authorList>
            <person name="Wambui J."/>
            <person name="Stevens M.J.A."/>
            <person name="Stephan R."/>
        </authorList>
    </citation>
    <scope>NUCLEOTIDE SEQUENCE [LARGE SCALE GENOMIC DNA]</scope>
    <source>
        <strain evidence="9 12">CM001</strain>
    </source>
</reference>
<dbReference type="Proteomes" id="UP000585258">
    <property type="component" value="Unassembled WGS sequence"/>
</dbReference>
<feature type="transmembrane region" description="Helical" evidence="8">
    <location>
        <begin position="82"/>
        <end position="98"/>
    </location>
</feature>
<keyword evidence="3" id="KW-0645">Protease</keyword>
<proteinExistence type="predicted"/>
<keyword evidence="7 8" id="KW-0472">Membrane</keyword>
<sequence>MSRKLLKKIIKELALVSGYTKDQEEQVEYTIRVLFLEIIKIILLLFIFKIIGYFNEGLTLLICMVLTKPFIGGYHEKTQIKCFIATLLIASMIIILSIKSKLDFFSIIVLDMISIFIVYNRAPILNDDMPITKLELINKNRRIGITMTILASVISLIVFEIAEYSEIIVWTIFINASLMFNKK</sequence>
<dbReference type="GO" id="GO:0008233">
    <property type="term" value="F:peptidase activity"/>
    <property type="evidence" value="ECO:0007669"/>
    <property type="project" value="UniProtKB-KW"/>
</dbReference>
<evidence type="ECO:0000256" key="8">
    <source>
        <dbReference type="SAM" id="Phobius"/>
    </source>
</evidence>
<evidence type="ECO:0000256" key="5">
    <source>
        <dbReference type="ARBA" id="ARBA00022801"/>
    </source>
</evidence>
<dbReference type="AlphaFoldDB" id="A0A1H0LEJ4"/>
<dbReference type="RefSeq" id="WP_089964743.1">
    <property type="nucleotide sequence ID" value="NZ_FNJM01000001.1"/>
</dbReference>
<dbReference type="InterPro" id="IPR006741">
    <property type="entry name" value="AgrB"/>
</dbReference>
<evidence type="ECO:0000256" key="2">
    <source>
        <dbReference type="ARBA" id="ARBA00022654"/>
    </source>
</evidence>
<evidence type="ECO:0000256" key="7">
    <source>
        <dbReference type="ARBA" id="ARBA00023136"/>
    </source>
</evidence>
<dbReference type="Pfam" id="PF04647">
    <property type="entry name" value="AgrB"/>
    <property type="match status" value="1"/>
</dbReference>
<dbReference type="GO" id="GO:0016020">
    <property type="term" value="C:membrane"/>
    <property type="evidence" value="ECO:0007669"/>
    <property type="project" value="InterPro"/>
</dbReference>